<proteinExistence type="predicted"/>
<feature type="compositionally biased region" description="Basic and acidic residues" evidence="1">
    <location>
        <begin position="125"/>
        <end position="149"/>
    </location>
</feature>
<keyword evidence="3" id="KW-1185">Reference proteome</keyword>
<organism evidence="2 3">
    <name type="scientific">Phialemonium thermophilum</name>
    <dbReference type="NCBI Taxonomy" id="223376"/>
    <lineage>
        <taxon>Eukaryota</taxon>
        <taxon>Fungi</taxon>
        <taxon>Dikarya</taxon>
        <taxon>Ascomycota</taxon>
        <taxon>Pezizomycotina</taxon>
        <taxon>Sordariomycetes</taxon>
        <taxon>Sordariomycetidae</taxon>
        <taxon>Cephalothecales</taxon>
        <taxon>Cephalothecaceae</taxon>
        <taxon>Phialemonium</taxon>
    </lineage>
</organism>
<evidence type="ECO:0000313" key="2">
    <source>
        <dbReference type="EMBL" id="KAL1860467.1"/>
    </source>
</evidence>
<comment type="caution">
    <text evidence="2">The sequence shown here is derived from an EMBL/GenBank/DDBJ whole genome shotgun (WGS) entry which is preliminary data.</text>
</comment>
<dbReference type="EMBL" id="JAZHXJ010000460">
    <property type="protein sequence ID" value="KAL1860467.1"/>
    <property type="molecule type" value="Genomic_DNA"/>
</dbReference>
<evidence type="ECO:0000313" key="3">
    <source>
        <dbReference type="Proteomes" id="UP001586593"/>
    </source>
</evidence>
<feature type="region of interest" description="Disordered" evidence="1">
    <location>
        <begin position="98"/>
        <end position="181"/>
    </location>
</feature>
<dbReference type="Proteomes" id="UP001586593">
    <property type="component" value="Unassembled WGS sequence"/>
</dbReference>
<feature type="compositionally biased region" description="Gly residues" evidence="1">
    <location>
        <begin position="50"/>
        <end position="60"/>
    </location>
</feature>
<sequence>MARGSAVASEGGAAADYEPWDAAGLAGAHLLRRKQGREAWREAGTASEEGGSGTGGAGGRAGEDEDWDIERAVERRLVQIMFTVPKERLRVVNAEVEAEEEAAVVEDVEHQAEKGGGESSLDGPPCREDQHGEVREACPGAHADREVHEGLLASLAGHEDGRRSPPATLHTAEAVKLERPRTKVLEMVESIESLSRKNSPASSPSR</sequence>
<gene>
    <name evidence="2" type="ORF">VTK73DRAFT_7342</name>
</gene>
<evidence type="ECO:0000256" key="1">
    <source>
        <dbReference type="SAM" id="MobiDB-lite"/>
    </source>
</evidence>
<feature type="region of interest" description="Disordered" evidence="1">
    <location>
        <begin position="34"/>
        <end position="67"/>
    </location>
</feature>
<feature type="compositionally biased region" description="Basic and acidic residues" evidence="1">
    <location>
        <begin position="107"/>
        <end position="116"/>
    </location>
</feature>
<name>A0ABR3WFG2_9PEZI</name>
<protein>
    <submittedName>
        <fullName evidence="2">Uncharacterized protein</fullName>
    </submittedName>
</protein>
<reference evidence="2 3" key="1">
    <citation type="journal article" date="2024" name="Commun. Biol.">
        <title>Comparative genomic analysis of thermophilic fungi reveals convergent evolutionary adaptations and gene losses.</title>
        <authorList>
            <person name="Steindorff A.S."/>
            <person name="Aguilar-Pontes M.V."/>
            <person name="Robinson A.J."/>
            <person name="Andreopoulos B."/>
            <person name="LaButti K."/>
            <person name="Kuo A."/>
            <person name="Mondo S."/>
            <person name="Riley R."/>
            <person name="Otillar R."/>
            <person name="Haridas S."/>
            <person name="Lipzen A."/>
            <person name="Grimwood J."/>
            <person name="Schmutz J."/>
            <person name="Clum A."/>
            <person name="Reid I.D."/>
            <person name="Moisan M.C."/>
            <person name="Butler G."/>
            <person name="Nguyen T.T.M."/>
            <person name="Dewar K."/>
            <person name="Conant G."/>
            <person name="Drula E."/>
            <person name="Henrissat B."/>
            <person name="Hansel C."/>
            <person name="Singer S."/>
            <person name="Hutchinson M.I."/>
            <person name="de Vries R.P."/>
            <person name="Natvig D.O."/>
            <person name="Powell A.J."/>
            <person name="Tsang A."/>
            <person name="Grigoriev I.V."/>
        </authorList>
    </citation>
    <scope>NUCLEOTIDE SEQUENCE [LARGE SCALE GENOMIC DNA]</scope>
    <source>
        <strain evidence="2 3">ATCC 24622</strain>
    </source>
</reference>
<accession>A0ABR3WFG2</accession>